<keyword evidence="1" id="KW-0472">Membrane</keyword>
<feature type="non-terminal residue" evidence="2">
    <location>
        <position position="1"/>
    </location>
</feature>
<dbReference type="VEuPathDB" id="PlasmoDB:PVX_067190"/>
<dbReference type="VEuPathDB" id="PlasmoDB:PVW1_050007000"/>
<protein>
    <submittedName>
        <fullName evidence="2">Uncharacterized protein</fullName>
    </submittedName>
</protein>
<evidence type="ECO:0000256" key="1">
    <source>
        <dbReference type="SAM" id="Phobius"/>
    </source>
</evidence>
<dbReference type="VEuPathDB" id="PlasmoDB:PVPAM_110070400"/>
<dbReference type="InterPro" id="IPR022139">
    <property type="entry name" value="Fam-L/Fam-M-like_plasmodium"/>
</dbReference>
<proteinExistence type="predicted"/>
<dbReference type="VEuPathDB" id="PlasmoDB:PVP01_1035900"/>
<gene>
    <name evidence="2" type="ORF">PVT01_000096600</name>
</gene>
<feature type="transmembrane region" description="Helical" evidence="1">
    <location>
        <begin position="126"/>
        <end position="147"/>
    </location>
</feature>
<reference evidence="2 3" key="1">
    <citation type="submission" date="2016-07" db="EMBL/GenBank/DDBJ databases">
        <authorList>
            <consortium name="Pathogen Informatics"/>
        </authorList>
    </citation>
    <scope>NUCLEOTIDE SEQUENCE [LARGE SCALE GENOMIC DNA]</scope>
</reference>
<feature type="transmembrane region" description="Helical" evidence="1">
    <location>
        <begin position="201"/>
        <end position="220"/>
    </location>
</feature>
<name>A0A1G4EJH4_PLAVI</name>
<evidence type="ECO:0000313" key="2">
    <source>
        <dbReference type="EMBL" id="SCA83731.1"/>
    </source>
</evidence>
<dbReference type="Pfam" id="PF12420">
    <property type="entry name" value="DUF3671"/>
    <property type="match status" value="1"/>
</dbReference>
<dbReference type="AlphaFoldDB" id="A0A1G4EJH4"/>
<evidence type="ECO:0000313" key="3">
    <source>
        <dbReference type="Proteomes" id="UP000196402"/>
    </source>
</evidence>
<dbReference type="EMBL" id="FLYH01000325">
    <property type="protein sequence ID" value="SCA83731.1"/>
    <property type="molecule type" value="Genomic_DNA"/>
</dbReference>
<sequence>KSLENTYEQYGTSNTKINRLLARHEQLRELERTKLREKLSHSRPYTENTNVSDNIKTYSHVKRNDSNNIDLYMKNYKRRYGKKRGLSKLDCYYENKVFGKINHICDIAEKMQYENKSAKKIFLKKYGISLILFSLLPVLGFIFRILFGINRKMPGILGPCTDDHFDTSNNIHLTTPGYKNCPTVWIESKSKLIESLQCANFIFTIIMFSIVILFIIYILIKVIKYEKIKAGKGKMNIKEYCRFCKDIF</sequence>
<keyword evidence="1" id="KW-0812">Transmembrane</keyword>
<keyword evidence="1" id="KW-1133">Transmembrane helix</keyword>
<accession>A0A1G4EJH4</accession>
<dbReference type="Proteomes" id="UP000196402">
    <property type="component" value="Unassembled WGS sequence"/>
</dbReference>
<organism evidence="2 3">
    <name type="scientific">Plasmodium vivax</name>
    <name type="common">malaria parasite P. vivax</name>
    <dbReference type="NCBI Taxonomy" id="5855"/>
    <lineage>
        <taxon>Eukaryota</taxon>
        <taxon>Sar</taxon>
        <taxon>Alveolata</taxon>
        <taxon>Apicomplexa</taxon>
        <taxon>Aconoidasida</taxon>
        <taxon>Haemosporida</taxon>
        <taxon>Plasmodiidae</taxon>
        <taxon>Plasmodium</taxon>
        <taxon>Plasmodium (Plasmodium)</taxon>
    </lineage>
</organism>